<dbReference type="OrthoDB" id="418728at2"/>
<dbReference type="EMBL" id="QXED01000001">
    <property type="protein sequence ID" value="RIV27479.1"/>
    <property type="molecule type" value="Genomic_DNA"/>
</dbReference>
<protein>
    <submittedName>
        <fullName evidence="2">MBL fold metallo-hydrolase</fullName>
    </submittedName>
</protein>
<dbReference type="Gene3D" id="3.60.15.10">
    <property type="entry name" value="Ribonuclease Z/Hydroxyacylglutathione hydrolase-like"/>
    <property type="match status" value="2"/>
</dbReference>
<organism evidence="2 3">
    <name type="scientific">Fibrisoma montanum</name>
    <dbReference type="NCBI Taxonomy" id="2305895"/>
    <lineage>
        <taxon>Bacteria</taxon>
        <taxon>Pseudomonadati</taxon>
        <taxon>Bacteroidota</taxon>
        <taxon>Cytophagia</taxon>
        <taxon>Cytophagales</taxon>
        <taxon>Spirosomataceae</taxon>
        <taxon>Fibrisoma</taxon>
    </lineage>
</organism>
<name>A0A418MJ92_9BACT</name>
<dbReference type="InterPro" id="IPR001279">
    <property type="entry name" value="Metallo-B-lactamas"/>
</dbReference>
<dbReference type="GO" id="GO:0016787">
    <property type="term" value="F:hydrolase activity"/>
    <property type="evidence" value="ECO:0007669"/>
    <property type="project" value="UniProtKB-KW"/>
</dbReference>
<dbReference type="AlphaFoldDB" id="A0A418MJ92"/>
<dbReference type="SUPFAM" id="SSF56281">
    <property type="entry name" value="Metallo-hydrolase/oxidoreductase"/>
    <property type="match status" value="1"/>
</dbReference>
<dbReference type="RefSeq" id="WP_119666330.1">
    <property type="nucleotide sequence ID" value="NZ_QXED01000001.1"/>
</dbReference>
<keyword evidence="2" id="KW-0378">Hydrolase</keyword>
<dbReference type="Pfam" id="PF00753">
    <property type="entry name" value="Lactamase_B"/>
    <property type="match status" value="1"/>
</dbReference>
<reference evidence="2 3" key="1">
    <citation type="submission" date="2018-08" db="EMBL/GenBank/DDBJ databases">
        <title>Fibrisoma montanum sp. nov., isolated from Danxia mountain soil.</title>
        <authorList>
            <person name="Huang Y."/>
        </authorList>
    </citation>
    <scope>NUCLEOTIDE SEQUENCE [LARGE SCALE GENOMIC DNA]</scope>
    <source>
        <strain evidence="2 3">HYT19</strain>
    </source>
</reference>
<sequence length="536" mass="61986">MLNDVTIRMYCTGFGDCFLLTFRHPDKTTRMLIDFGVRGGQAEHMQAIARHLHEDGLDRQPLDYLVITHEHEDHISGFRQAKDIIDQLSIRELWLGWTERPDYDPAKDWRQYKDQTRATLQAAFQLLPPEQREELGLNSQGTRNLLSELFRFERDVDATDEPDQRKHHANPIYDRLIGQAEKTRYFMPGEFCSDIPGVRIYVLGPPPIEYIRRGESHVHGELYIGADYIADTYSFGRAFDSATTFAEYVSKAPFDQEYIVPVRLEPGSDYQRLSPKLFNGNSNSYERSLLERRFQQMKGGGRDSSVLHQYFDDENDWRRIDTDWRNSAESLALKLNQYTNNTSLVLAIELIETGEVLFFPGDAQYGVWSAWDDDFTNASNNPQYKRQFVWRVPGNKKGKKRTVTPETLLEKTVFYKVGHHGSHNATPKRTGLQKMTSPKLCALIPVDAQTARRYRWNDIPYQNLLDAFANIPTDSRRQAPVRFLRADDLTLPQNWPEEDELIKSKLKVSLQVDVPVDDRTINYVDLTITPPRDASA</sequence>
<comment type="caution">
    <text evidence="2">The sequence shown here is derived from an EMBL/GenBank/DDBJ whole genome shotgun (WGS) entry which is preliminary data.</text>
</comment>
<feature type="domain" description="Metallo-beta-lactamase" evidence="1">
    <location>
        <begin position="13"/>
        <end position="84"/>
    </location>
</feature>
<dbReference type="Proteomes" id="UP000283523">
    <property type="component" value="Unassembled WGS sequence"/>
</dbReference>
<proteinExistence type="predicted"/>
<accession>A0A418MJ92</accession>
<dbReference type="InterPro" id="IPR036866">
    <property type="entry name" value="RibonucZ/Hydroxyglut_hydro"/>
</dbReference>
<evidence type="ECO:0000313" key="2">
    <source>
        <dbReference type="EMBL" id="RIV27479.1"/>
    </source>
</evidence>
<evidence type="ECO:0000259" key="1">
    <source>
        <dbReference type="Pfam" id="PF00753"/>
    </source>
</evidence>
<keyword evidence="3" id="KW-1185">Reference proteome</keyword>
<evidence type="ECO:0000313" key="3">
    <source>
        <dbReference type="Proteomes" id="UP000283523"/>
    </source>
</evidence>
<gene>
    <name evidence="2" type="ORF">DYU11_04015</name>
</gene>